<evidence type="ECO:0000259" key="3">
    <source>
        <dbReference type="Pfam" id="PF13764"/>
    </source>
</evidence>
<keyword evidence="5" id="KW-1185">Reference proteome</keyword>
<evidence type="ECO:0000256" key="2">
    <source>
        <dbReference type="SAM" id="MobiDB-lite"/>
    </source>
</evidence>
<dbReference type="PANTHER" id="PTHR21725:SF1">
    <property type="entry name" value="E3 UBIQUITIN-PROTEIN LIGASE UBR4"/>
    <property type="match status" value="1"/>
</dbReference>
<keyword evidence="1" id="KW-0862">Zinc</keyword>
<feature type="region of interest" description="Disordered" evidence="2">
    <location>
        <begin position="749"/>
        <end position="771"/>
    </location>
</feature>
<feature type="compositionally biased region" description="Low complexity" evidence="2">
    <location>
        <begin position="696"/>
        <end position="717"/>
    </location>
</feature>
<evidence type="ECO:0000313" key="4">
    <source>
        <dbReference type="EMBL" id="VAI16833.1"/>
    </source>
</evidence>
<dbReference type="AlphaFoldDB" id="A0A9R0WN56"/>
<name>A0A9R0WN56_TRITD</name>
<gene>
    <name evidence="4" type="ORF">TRITD_5Av1G124450</name>
</gene>
<dbReference type="GO" id="GO:0009506">
    <property type="term" value="C:plasmodesma"/>
    <property type="evidence" value="ECO:0007669"/>
    <property type="project" value="TreeGrafter"/>
</dbReference>
<dbReference type="Gramene" id="TRITD5Av1G124450.1">
    <property type="protein sequence ID" value="TRITD5Av1G124450.1"/>
    <property type="gene ID" value="TRITD5Av1G124450"/>
</dbReference>
<feature type="region of interest" description="Disordered" evidence="2">
    <location>
        <begin position="695"/>
        <end position="721"/>
    </location>
</feature>
<keyword evidence="1" id="KW-0863">Zinc-finger</keyword>
<organism evidence="4 5">
    <name type="scientific">Triticum turgidum subsp. durum</name>
    <name type="common">Durum wheat</name>
    <name type="synonym">Triticum durum</name>
    <dbReference type="NCBI Taxonomy" id="4567"/>
    <lineage>
        <taxon>Eukaryota</taxon>
        <taxon>Viridiplantae</taxon>
        <taxon>Streptophyta</taxon>
        <taxon>Embryophyta</taxon>
        <taxon>Tracheophyta</taxon>
        <taxon>Spermatophyta</taxon>
        <taxon>Magnoliopsida</taxon>
        <taxon>Liliopsida</taxon>
        <taxon>Poales</taxon>
        <taxon>Poaceae</taxon>
        <taxon>BOP clade</taxon>
        <taxon>Pooideae</taxon>
        <taxon>Triticodae</taxon>
        <taxon>Triticeae</taxon>
        <taxon>Triticinae</taxon>
        <taxon>Triticum</taxon>
    </lineage>
</organism>
<dbReference type="PROSITE" id="PS52043">
    <property type="entry name" value="UBR4_E3"/>
    <property type="match status" value="1"/>
</dbReference>
<feature type="compositionally biased region" description="Low complexity" evidence="2">
    <location>
        <begin position="628"/>
        <end position="651"/>
    </location>
</feature>
<accession>A0A9R0WN56</accession>
<dbReference type="GO" id="GO:0005829">
    <property type="term" value="C:cytosol"/>
    <property type="evidence" value="ECO:0007669"/>
    <property type="project" value="TreeGrafter"/>
</dbReference>
<evidence type="ECO:0000256" key="1">
    <source>
        <dbReference type="PROSITE-ProRule" id="PRU01388"/>
    </source>
</evidence>
<proteinExistence type="inferred from homology"/>
<protein>
    <recommendedName>
        <fullName evidence="3">E3 ubiquitin ligase UBR4 C-terminal domain-containing protein</fullName>
    </recommendedName>
</protein>
<feature type="domain" description="E3 ubiquitin ligase UBR4 C-terminal" evidence="3">
    <location>
        <begin position="1"/>
        <end position="809"/>
    </location>
</feature>
<dbReference type="GO" id="GO:0009926">
    <property type="term" value="P:auxin polar transport"/>
    <property type="evidence" value="ECO:0007669"/>
    <property type="project" value="TreeGrafter"/>
</dbReference>
<feature type="region of interest" description="UBR4 E3 catalytic module" evidence="1">
    <location>
        <begin position="305"/>
        <end position="833"/>
    </location>
</feature>
<dbReference type="Pfam" id="PF13764">
    <property type="entry name" value="E3_UbLigase_R4"/>
    <property type="match status" value="1"/>
</dbReference>
<reference evidence="4 5" key="1">
    <citation type="submission" date="2017-09" db="EMBL/GenBank/DDBJ databases">
        <authorList>
            <consortium name="International Durum Wheat Genome Sequencing Consortium (IDWGSC)"/>
            <person name="Milanesi L."/>
        </authorList>
    </citation>
    <scope>NUCLEOTIDE SEQUENCE [LARGE SCALE GENOMIC DNA]</scope>
    <source>
        <strain evidence="5">cv. Svevo</strain>
    </source>
</reference>
<keyword evidence="1" id="KW-0479">Metal-binding</keyword>
<evidence type="ECO:0000313" key="5">
    <source>
        <dbReference type="Proteomes" id="UP000324705"/>
    </source>
</evidence>
<comment type="similarity">
    <text evidence="1">Belongs to the UBR4 family.</text>
</comment>
<feature type="compositionally biased region" description="Basic and acidic residues" evidence="2">
    <location>
        <begin position="758"/>
        <end position="771"/>
    </location>
</feature>
<feature type="region of interest" description="Disordered" evidence="2">
    <location>
        <begin position="628"/>
        <end position="652"/>
    </location>
</feature>
<sequence>MTVTYRLQQGLDGEATEPMIKELEEEREESQDPEIEFAISGAVRECGGLEIILSMIQSLRDDELRSNQEELASVLNLLKYCCKIRENRCALLRLGALGLLLETARRAFSVDAMEPAEGILLIVESLTLEANESDISISQSVFTTSVEETGACEQAKKIVLMFLERLCHPVGTKKSNKQQRNEEMVARILPYLTYGEPAAMEVLVEHFEPYLRDWSEFDRLQKQHEENKKDDNLSQKASMQRSAVENFVRVSESLKTSSCGERLKEIILEKGITKAALGHLKERFASAGLASSRTSAEWAAGLKLPSIPFILSMLKGLAKGHLPTQKCVDEEGILPLLHALEGVPGENEIGARAENLLDTLANKENNGDGFLWGKIQELRHATRDEMRRRALQKREILLKGLGMRQEFGSDGGRRIVVSQPIIEGFDDVEEEEEGLACMVCREGYTLRPTDMLGVYAFSKRVNLGATSSGSGRGDCVFTTVSHFNIIHYQCHQEAKRADAALKTPKKEWDGATLRNNETLCNCIFPLRGPSVPHGQYNRCVDQYWDQLNSQGRADGSRLRLLTYDIVLMLARFATGASFSTDCKGGGKESNSRFLPFMIQMASHLVDGSANQQRHSMAKAISTYLSSSLSTSESPSRVSASPPGARGSPGSPEETVQFMMVNSLLSESYESWTQHRPAFLQRGIYHAYMQHKHGRSALKLSAESSSSAARSDEGSSADPNDDGKRLFAIVQSMLVYTGLVEQLQQFFKKGKSSGTSKSSQKDEASSKWESTMKERLSNMKEMAGLSKDLLSWLDDMSSSEDLQEAFDVMGALPDVFSSGYTKCDDFVRAAIQAGRS</sequence>
<dbReference type="EMBL" id="LT934119">
    <property type="protein sequence ID" value="VAI16833.1"/>
    <property type="molecule type" value="Genomic_DNA"/>
</dbReference>
<dbReference type="InterPro" id="IPR045189">
    <property type="entry name" value="UBR4-like"/>
</dbReference>
<dbReference type="InterPro" id="IPR025704">
    <property type="entry name" value="E3_Ub_ligase_UBR4_C"/>
</dbReference>
<dbReference type="GO" id="GO:0008270">
    <property type="term" value="F:zinc ion binding"/>
    <property type="evidence" value="ECO:0007669"/>
    <property type="project" value="UniProtKB-KW"/>
</dbReference>
<dbReference type="Proteomes" id="UP000324705">
    <property type="component" value="Chromosome 5A"/>
</dbReference>
<dbReference type="PANTHER" id="PTHR21725">
    <property type="entry name" value="E3 UBIQUITIN-PROTEIN LIGASE UBR4"/>
    <property type="match status" value="1"/>
</dbReference>